<dbReference type="EMBL" id="CP127221">
    <property type="protein sequence ID" value="WIW95753.1"/>
    <property type="molecule type" value="Genomic_DNA"/>
</dbReference>
<proteinExistence type="predicted"/>
<evidence type="ECO:0000313" key="2">
    <source>
        <dbReference type="EMBL" id="WIW95753.1"/>
    </source>
</evidence>
<keyword evidence="1" id="KW-1133">Transmembrane helix</keyword>
<evidence type="ECO:0000313" key="3">
    <source>
        <dbReference type="Proteomes" id="UP001231445"/>
    </source>
</evidence>
<gene>
    <name evidence="2" type="ORF">QQX03_01215</name>
</gene>
<dbReference type="AlphaFoldDB" id="A0A9Y2F530"/>
<name>A0A9Y2F530_9SPHN</name>
<keyword evidence="1" id="KW-0812">Transmembrane</keyword>
<dbReference type="Proteomes" id="UP001231445">
    <property type="component" value="Chromosome"/>
</dbReference>
<dbReference type="RefSeq" id="WP_285976066.1">
    <property type="nucleotide sequence ID" value="NZ_CP127221.1"/>
</dbReference>
<reference evidence="2 3" key="1">
    <citation type="submission" date="2023-06" db="EMBL/GenBank/DDBJ databases">
        <title>Altererythrobacter rubellus NBRC 112769 genome.</title>
        <authorList>
            <person name="Zhang K."/>
        </authorList>
    </citation>
    <scope>NUCLEOTIDE SEQUENCE [LARGE SCALE GENOMIC DNA]</scope>
    <source>
        <strain evidence="2 3">NBRC 112769</strain>
    </source>
</reference>
<sequence length="59" mass="5954">MKNIYKGLAGAALILIVAAVTKSMGVSSNISFSIVTAISGFAALWISHGAKGSGNRCAQ</sequence>
<evidence type="ECO:0000256" key="1">
    <source>
        <dbReference type="SAM" id="Phobius"/>
    </source>
</evidence>
<keyword evidence="1" id="KW-0472">Membrane</keyword>
<keyword evidence="3" id="KW-1185">Reference proteome</keyword>
<protein>
    <submittedName>
        <fullName evidence="2">Uncharacterized protein</fullName>
    </submittedName>
</protein>
<accession>A0A9Y2F530</accession>
<organism evidence="2 3">
    <name type="scientific">Altererythrobacter rubellus</name>
    <dbReference type="NCBI Taxonomy" id="2173831"/>
    <lineage>
        <taxon>Bacteria</taxon>
        <taxon>Pseudomonadati</taxon>
        <taxon>Pseudomonadota</taxon>
        <taxon>Alphaproteobacteria</taxon>
        <taxon>Sphingomonadales</taxon>
        <taxon>Erythrobacteraceae</taxon>
        <taxon>Altererythrobacter</taxon>
    </lineage>
</organism>
<dbReference type="KEGG" id="arue:QQX03_01215"/>
<feature type="transmembrane region" description="Helical" evidence="1">
    <location>
        <begin position="29"/>
        <end position="46"/>
    </location>
</feature>